<feature type="compositionally biased region" description="Basic and acidic residues" evidence="1">
    <location>
        <begin position="68"/>
        <end position="83"/>
    </location>
</feature>
<gene>
    <name evidence="2" type="ORF">FHB240107_LOCUS14587</name>
</gene>
<proteinExistence type="predicted"/>
<dbReference type="EMBL" id="CANUEZ050000251">
    <property type="protein sequence ID" value="CAM0512762.1"/>
    <property type="molecule type" value="Genomic_DNA"/>
</dbReference>
<dbReference type="Proteomes" id="UP001189180">
    <property type="component" value="Unassembled WGS sequence"/>
</dbReference>
<feature type="non-terminal residue" evidence="2">
    <location>
        <position position="1"/>
    </location>
</feature>
<dbReference type="AlphaFoldDB" id="A0ABC9HH34"/>
<comment type="caution">
    <text evidence="2">The sequence shown here is derived from an EMBL/GenBank/DDBJ whole genome shotgun (WGS) entry which is preliminary data.</text>
</comment>
<evidence type="ECO:0000313" key="3">
    <source>
        <dbReference type="Proteomes" id="UP001189180"/>
    </source>
</evidence>
<name>A0ABC9HH34_FASHE</name>
<sequence length="89" mass="10151">GKKYHYNKVREILTSFGKIWPIVNMHAEQLMEELKSLEVTETTSHGSERPAHLKKFHPGTTQNPTGHVDGHMMTENSGEREYHCTSVSC</sequence>
<keyword evidence="3" id="KW-1185">Reference proteome</keyword>
<organism evidence="2 3">
    <name type="scientific">Fasciola hepatica</name>
    <name type="common">Liver fluke</name>
    <dbReference type="NCBI Taxonomy" id="6192"/>
    <lineage>
        <taxon>Eukaryota</taxon>
        <taxon>Metazoa</taxon>
        <taxon>Spiralia</taxon>
        <taxon>Lophotrochozoa</taxon>
        <taxon>Platyhelminthes</taxon>
        <taxon>Trematoda</taxon>
        <taxon>Digenea</taxon>
        <taxon>Plagiorchiida</taxon>
        <taxon>Echinostomata</taxon>
        <taxon>Echinostomatoidea</taxon>
        <taxon>Fasciolidae</taxon>
        <taxon>Fasciola</taxon>
    </lineage>
</organism>
<accession>A0ABC9HH34</accession>
<protein>
    <submittedName>
        <fullName evidence="2">Uncharacterized protein</fullName>
    </submittedName>
</protein>
<feature type="region of interest" description="Disordered" evidence="1">
    <location>
        <begin position="38"/>
        <end position="89"/>
    </location>
</feature>
<reference evidence="2 3" key="1">
    <citation type="submission" date="2024-08" db="EMBL/GenBank/DDBJ databases">
        <authorList>
            <person name="Paterson S."/>
        </authorList>
    </citation>
    <scope>NUCLEOTIDE SEQUENCE [LARGE SCALE GENOMIC DNA]</scope>
</reference>
<evidence type="ECO:0000313" key="2">
    <source>
        <dbReference type="EMBL" id="CAM0512762.1"/>
    </source>
</evidence>
<evidence type="ECO:0000256" key="1">
    <source>
        <dbReference type="SAM" id="MobiDB-lite"/>
    </source>
</evidence>